<evidence type="ECO:0000256" key="3">
    <source>
        <dbReference type="ARBA" id="ARBA00023125"/>
    </source>
</evidence>
<organism evidence="7 8">
    <name type="scientific">Septoria linicola</name>
    <dbReference type="NCBI Taxonomy" id="215465"/>
    <lineage>
        <taxon>Eukaryota</taxon>
        <taxon>Fungi</taxon>
        <taxon>Dikarya</taxon>
        <taxon>Ascomycota</taxon>
        <taxon>Pezizomycotina</taxon>
        <taxon>Dothideomycetes</taxon>
        <taxon>Dothideomycetidae</taxon>
        <taxon>Mycosphaerellales</taxon>
        <taxon>Mycosphaerellaceae</taxon>
        <taxon>Septoria</taxon>
    </lineage>
</organism>
<evidence type="ECO:0000313" key="7">
    <source>
        <dbReference type="EMBL" id="USW48613.1"/>
    </source>
</evidence>
<evidence type="ECO:0000256" key="6">
    <source>
        <dbReference type="ARBA" id="ARBA00038447"/>
    </source>
</evidence>
<dbReference type="PANTHER" id="PTHR28605">
    <property type="entry name" value="CTF8, CHROMOSOME TRANSMISSION FIDELITY FACTOR 8 HOMOLOG (S. CEREVISIAE)"/>
    <property type="match status" value="1"/>
</dbReference>
<evidence type="ECO:0000256" key="4">
    <source>
        <dbReference type="ARBA" id="ARBA00023242"/>
    </source>
</evidence>
<dbReference type="GO" id="GO:0003677">
    <property type="term" value="F:DNA binding"/>
    <property type="evidence" value="ECO:0007669"/>
    <property type="project" value="UniProtKB-KW"/>
</dbReference>
<dbReference type="Proteomes" id="UP001056384">
    <property type="component" value="Chromosome 1"/>
</dbReference>
<sequence length="147" mass="15914">MPAISMNPLAVDRTHDSTLGNPMPSLIHTPSGLALIELQGTVSSEQPEVAEAITLGRLVFPPAEGNDNGAWDGKRVMLYVGDHQRLTGEVRKLPKPIAVIRRKATTASSDSAGLEDEVEIAEIVYHKMLFKNRPEPLGGQQQQPEGI</sequence>
<evidence type="ECO:0000256" key="5">
    <source>
        <dbReference type="ARBA" id="ARBA00023306"/>
    </source>
</evidence>
<dbReference type="GO" id="GO:0006260">
    <property type="term" value="P:DNA replication"/>
    <property type="evidence" value="ECO:0007669"/>
    <property type="project" value="UniProtKB-KW"/>
</dbReference>
<reference evidence="7" key="1">
    <citation type="submission" date="2022-06" db="EMBL/GenBank/DDBJ databases">
        <title>Complete genome sequences of two strains of the flax pathogen Septoria linicola.</title>
        <authorList>
            <person name="Lapalu N."/>
            <person name="Simon A."/>
            <person name="Demenou B."/>
            <person name="Paumier D."/>
            <person name="Guillot M.-P."/>
            <person name="Gout L."/>
            <person name="Valade R."/>
        </authorList>
    </citation>
    <scope>NUCLEOTIDE SEQUENCE</scope>
    <source>
        <strain evidence="7">SE15195</strain>
    </source>
</reference>
<evidence type="ECO:0000256" key="1">
    <source>
        <dbReference type="ARBA" id="ARBA00004123"/>
    </source>
</evidence>
<protein>
    <submittedName>
        <fullName evidence="7">Chromosome transmission fidelity protein</fullName>
    </submittedName>
</protein>
<dbReference type="AlphaFoldDB" id="A0A9Q9AM33"/>
<dbReference type="Pfam" id="PF09696">
    <property type="entry name" value="Ctf8"/>
    <property type="match status" value="1"/>
</dbReference>
<dbReference type="EMBL" id="CP099418">
    <property type="protein sequence ID" value="USW48613.1"/>
    <property type="molecule type" value="Genomic_DNA"/>
</dbReference>
<proteinExistence type="inferred from homology"/>
<dbReference type="InterPro" id="IPR018607">
    <property type="entry name" value="Ctf8"/>
</dbReference>
<dbReference type="GO" id="GO:0031390">
    <property type="term" value="C:Ctf18 RFC-like complex"/>
    <property type="evidence" value="ECO:0007669"/>
    <property type="project" value="InterPro"/>
</dbReference>
<dbReference type="GO" id="GO:0007064">
    <property type="term" value="P:mitotic sister chromatid cohesion"/>
    <property type="evidence" value="ECO:0007669"/>
    <property type="project" value="InterPro"/>
</dbReference>
<keyword evidence="3" id="KW-0238">DNA-binding</keyword>
<accession>A0A9Q9AM33</accession>
<keyword evidence="4" id="KW-0539">Nucleus</keyword>
<keyword evidence="5" id="KW-0131">Cell cycle</keyword>
<evidence type="ECO:0000313" key="8">
    <source>
        <dbReference type="Proteomes" id="UP001056384"/>
    </source>
</evidence>
<name>A0A9Q9AM33_9PEZI</name>
<gene>
    <name evidence="7" type="ORF">Slin15195_G019320</name>
</gene>
<evidence type="ECO:0000256" key="2">
    <source>
        <dbReference type="ARBA" id="ARBA00022705"/>
    </source>
</evidence>
<comment type="subcellular location">
    <subcellularLocation>
        <location evidence="1">Nucleus</location>
    </subcellularLocation>
</comment>
<keyword evidence="2" id="KW-0235">DNA replication</keyword>
<comment type="similarity">
    <text evidence="6">Belongs to the CTF8 family.</text>
</comment>
<keyword evidence="8" id="KW-1185">Reference proteome</keyword>
<dbReference type="PANTHER" id="PTHR28605:SF1">
    <property type="entry name" value="CHROMOSOME TRANSMISSION FIDELITY FACTOR 8"/>
    <property type="match status" value="1"/>
</dbReference>